<evidence type="ECO:0000313" key="1">
    <source>
        <dbReference type="EMBL" id="PPB12875.1"/>
    </source>
</evidence>
<sequence length="70" mass="7774">MKKTRESLIEKGFTSAGILNGCEYLAKKLDDDGFAYFMIAPNGQVLSEIAHTSSIEQVYILNAIKEKLYG</sequence>
<dbReference type="EMBL" id="PRKQ01000001">
    <property type="protein sequence ID" value="PPB12875.1"/>
    <property type="molecule type" value="Genomic_DNA"/>
</dbReference>
<organism evidence="1 2">
    <name type="scientific">Brevibacillus laterosporus</name>
    <name type="common">Bacillus laterosporus</name>
    <dbReference type="NCBI Taxonomy" id="1465"/>
    <lineage>
        <taxon>Bacteria</taxon>
        <taxon>Bacillati</taxon>
        <taxon>Bacillota</taxon>
        <taxon>Bacilli</taxon>
        <taxon>Bacillales</taxon>
        <taxon>Paenibacillaceae</taxon>
        <taxon>Brevibacillus</taxon>
    </lineage>
</organism>
<dbReference type="AlphaFoldDB" id="A0AAP8QH68"/>
<gene>
    <name evidence="1" type="ORF">C4A77_00380</name>
</gene>
<proteinExistence type="predicted"/>
<evidence type="ECO:0000313" key="2">
    <source>
        <dbReference type="Proteomes" id="UP000239759"/>
    </source>
</evidence>
<dbReference type="RefSeq" id="WP_104030276.1">
    <property type="nucleotide sequence ID" value="NZ_JARMDU010000001.1"/>
</dbReference>
<dbReference type="Proteomes" id="UP000239759">
    <property type="component" value="Unassembled WGS sequence"/>
</dbReference>
<comment type="caution">
    <text evidence="1">The sequence shown here is derived from an EMBL/GenBank/DDBJ whole genome shotgun (WGS) entry which is preliminary data.</text>
</comment>
<protein>
    <submittedName>
        <fullName evidence="1">Uncharacterized protein</fullName>
    </submittedName>
</protein>
<reference evidence="1 2" key="1">
    <citation type="submission" date="2018-02" db="EMBL/GenBank/DDBJ databases">
        <title>Comparative analysis of genomes of three Brevibacillus laterosporus strains producers of potent antimicrobials isolated from silage.</title>
        <authorList>
            <person name="Kojic M."/>
            <person name="Miljkovic M."/>
            <person name="Studholme D."/>
            <person name="Filipic B."/>
        </authorList>
    </citation>
    <scope>NUCLEOTIDE SEQUENCE [LARGE SCALE GENOMIC DNA]</scope>
    <source>
        <strain evidence="1 2">BGSP11</strain>
    </source>
</reference>
<name>A0AAP8QH68_BRELA</name>
<accession>A0AAP8QH68</accession>